<dbReference type="PANTHER" id="PTHR38454">
    <property type="entry name" value="INTEGRAL MEMBRANE PROTEIN-RELATED"/>
    <property type="match status" value="1"/>
</dbReference>
<keyword evidence="1" id="KW-0812">Transmembrane</keyword>
<protein>
    <submittedName>
        <fullName evidence="2">YfhO family protein</fullName>
    </submittedName>
</protein>
<evidence type="ECO:0000256" key="1">
    <source>
        <dbReference type="SAM" id="Phobius"/>
    </source>
</evidence>
<feature type="transmembrane region" description="Helical" evidence="1">
    <location>
        <begin position="74"/>
        <end position="96"/>
    </location>
</feature>
<feature type="transmembrane region" description="Helical" evidence="1">
    <location>
        <begin position="755"/>
        <end position="774"/>
    </location>
</feature>
<feature type="transmembrane region" description="Helical" evidence="1">
    <location>
        <begin position="108"/>
        <end position="130"/>
    </location>
</feature>
<keyword evidence="1" id="KW-1133">Transmembrane helix</keyword>
<sequence length="812" mass="91283">MTKQLCIKEKKIVTYKDIIAVLIILFVLLIFFRDILIGKATFVLPMDAEATYKKYYFMAETLKNGDFPLWDPHLFAGTSLAAYPGIGIFYPFNLLFMALPWGENPFPCFAMDALTLFHFFLCGLNMYILGRSLKRSRIAALCMGVMFMLSSEMLVLQHWKYNLMTYAWIPLILLCLLKIWEDPQNWKYVGLGGIFMGMAALAGPAQPIIVVIFMAAVFTIFAVFYSWRERKKAMWILLSCAVVICAGVLIAAPSFLSNFQYSEHTIRMVDGGAAYLLPGEALTTDSMTEYIIEPSAMKGLVIPENGRLDIGGLFIGFTAMFFAVIGLIKSRKKRFSQFMIVLSIISLLYVFGIGLPYLFQKLPLLNMLREAQIYLIYLHIAAVIFAGAGIDSCFADSCGQKFKIWDISVTGGAVAIAAALLLGIIKQYSKGYFISLFLFICIFLIYLFYRYGKKHGAKRALMAALNGAVAGVVILQMNVNVAVLTNESNEYLDNYGRNDGIYEKKNPFEEIVPEDTDPYRVMSILDEQGDGAAPINEADVAGYYDTYNYGNPVLFRLHIYKQELGGSPFLNLLNIRYLIAEEKNYLQSFDNEWMVNFYRENNLTKCGEINGFYDSIKATNETASVILENPNAYGAAWLADEVLHSDSFDDSLEALNQNDPYTTAVIEGNDVELISSDDALEYTVEVQRYEPGEIIYYAETNKESIMVMSELYSHGWKAYIDGAPTEIYLTDALLRGIKLPEGSHTIRVVYEPGTVYAGLCIGGATLAFLIFMIIRWKERMKRVMPIISCVGIGAVTIVFLTFVAGLTNCWYL</sequence>
<feature type="transmembrane region" description="Helical" evidence="1">
    <location>
        <begin position="371"/>
        <end position="390"/>
    </location>
</feature>
<feature type="transmembrane region" description="Helical" evidence="1">
    <location>
        <begin position="461"/>
        <end position="479"/>
    </location>
</feature>
<feature type="transmembrane region" description="Helical" evidence="1">
    <location>
        <begin position="310"/>
        <end position="328"/>
    </location>
</feature>
<dbReference type="InterPro" id="IPR018580">
    <property type="entry name" value="Uncharacterised_YfhO"/>
</dbReference>
<evidence type="ECO:0000313" key="2">
    <source>
        <dbReference type="EMBL" id="XCC62168.1"/>
    </source>
</evidence>
<dbReference type="EMBL" id="CP117826">
    <property type="protein sequence ID" value="XCC62168.1"/>
    <property type="molecule type" value="Genomic_DNA"/>
</dbReference>
<proteinExistence type="predicted"/>
<dbReference type="AlphaFoldDB" id="A0AAU8A7T8"/>
<feature type="transmembrane region" description="Helical" evidence="1">
    <location>
        <begin position="340"/>
        <end position="359"/>
    </location>
</feature>
<feature type="transmembrane region" description="Helical" evidence="1">
    <location>
        <begin position="234"/>
        <end position="256"/>
    </location>
</feature>
<feature type="transmembrane region" description="Helical" evidence="1">
    <location>
        <begin position="12"/>
        <end position="32"/>
    </location>
</feature>
<feature type="transmembrane region" description="Helical" evidence="1">
    <location>
        <begin position="136"/>
        <end position="156"/>
    </location>
</feature>
<feature type="transmembrane region" description="Helical" evidence="1">
    <location>
        <begin position="431"/>
        <end position="449"/>
    </location>
</feature>
<feature type="transmembrane region" description="Helical" evidence="1">
    <location>
        <begin position="786"/>
        <end position="806"/>
    </location>
</feature>
<reference evidence="2" key="1">
    <citation type="submission" date="2023-02" db="EMBL/GenBank/DDBJ databases">
        <title>Gut commensal Christensenella minuta modulates host metabolism via a new class of secondary bile acids.</title>
        <authorList>
            <person name="Liu C."/>
        </authorList>
    </citation>
    <scope>NUCLEOTIDE SEQUENCE</scope>
    <source>
        <strain evidence="2">CA70</strain>
    </source>
</reference>
<gene>
    <name evidence="2" type="ORF">PUP29_11635</name>
</gene>
<keyword evidence="1" id="KW-0472">Membrane</keyword>
<feature type="transmembrane region" description="Helical" evidence="1">
    <location>
        <begin position="205"/>
        <end position="227"/>
    </location>
</feature>
<organism evidence="2">
    <name type="scientific">Christensenella massiliensis</name>
    <dbReference type="NCBI Taxonomy" id="1805714"/>
    <lineage>
        <taxon>Bacteria</taxon>
        <taxon>Bacillati</taxon>
        <taxon>Bacillota</taxon>
        <taxon>Clostridia</taxon>
        <taxon>Christensenellales</taxon>
        <taxon>Christensenellaceae</taxon>
        <taxon>Christensenella</taxon>
    </lineage>
</organism>
<dbReference type="RefSeq" id="WP_079545583.1">
    <property type="nucleotide sequence ID" value="NZ_CP117826.1"/>
</dbReference>
<dbReference type="PANTHER" id="PTHR38454:SF1">
    <property type="entry name" value="INTEGRAL MEMBRANE PROTEIN"/>
    <property type="match status" value="1"/>
</dbReference>
<accession>A0AAU8A7T8</accession>
<feature type="transmembrane region" description="Helical" evidence="1">
    <location>
        <begin position="402"/>
        <end position="425"/>
    </location>
</feature>
<feature type="transmembrane region" description="Helical" evidence="1">
    <location>
        <begin position="163"/>
        <end position="180"/>
    </location>
</feature>
<name>A0AAU8A7T8_9FIRM</name>